<reference evidence="2" key="1">
    <citation type="submission" date="2022-05" db="EMBL/GenBank/DDBJ databases">
        <authorList>
            <person name="Pankratov T."/>
        </authorList>
    </citation>
    <scope>NUCLEOTIDE SEQUENCE</scope>
    <source>
        <strain evidence="2">BP6-180914</strain>
    </source>
</reference>
<evidence type="ECO:0000313" key="3">
    <source>
        <dbReference type="Proteomes" id="UP001165667"/>
    </source>
</evidence>
<dbReference type="InterPro" id="IPR010839">
    <property type="entry name" value="AtuA_N"/>
</dbReference>
<dbReference type="Pfam" id="PF07287">
    <property type="entry name" value="AtuA"/>
    <property type="match status" value="1"/>
</dbReference>
<accession>A0AA42CK43</accession>
<gene>
    <name evidence="2" type="ORF">M8523_19325</name>
</gene>
<feature type="domain" description="Acyclic terpene utilisation N-terminal" evidence="1">
    <location>
        <begin position="60"/>
        <end position="208"/>
    </location>
</feature>
<dbReference type="Proteomes" id="UP001165667">
    <property type="component" value="Unassembled WGS sequence"/>
</dbReference>
<dbReference type="RefSeq" id="WP_282586541.1">
    <property type="nucleotide sequence ID" value="NZ_JAMOIM010000013.1"/>
</dbReference>
<name>A0AA42CK43_9HYPH</name>
<proteinExistence type="predicted"/>
<comment type="caution">
    <text evidence="2">The sequence shown here is derived from an EMBL/GenBank/DDBJ whole genome shotgun (WGS) entry which is preliminary data.</text>
</comment>
<keyword evidence="3" id="KW-1185">Reference proteome</keyword>
<dbReference type="EMBL" id="JAMOIM010000013">
    <property type="protein sequence ID" value="MCW6510174.1"/>
    <property type="molecule type" value="Genomic_DNA"/>
</dbReference>
<sequence>MTEVRLLSTTAILGYGFPEESLARGMARRPHLIGADAGSVDPGPFYLGSGKGFTSPRAVKRDLQLMLRASCEQGVPVVISTAGGAGGRPHLEATAAIAREIAAEDKLGFKMALIGSEQDKELLARRAEAGQTRPLAGLAPLTRQTIEASTRIVGLMGPEPYQAALDAGAQVVIAGRSTDPAPWAAAVLRGGLGSAEAWYAGKMLECGAEPALPKKEDCLFVTVGHGYVECEPTNPIRRCTPLSVANFALHENSSPIRHIEPGGILDTSECRFDAVSDRAVRISGMRWEPSERLTIKLEGVELAGYRSITICATRDPVLIASIGPYLAKVREVVADKSAAFGISPDAFRLIIRSYGLNGVMGDLEPLANTPAHELCFVVEAICETQEQAAAVIGMARLTMLHSDFEGRLCKEGNMAIPFSPSDIDVGPMYRFNVFHTVEASSPTELFPITYETV</sequence>
<dbReference type="AlphaFoldDB" id="A0AA42CK43"/>
<protein>
    <submittedName>
        <fullName evidence="2">DUF1446 domain-containing protein</fullName>
    </submittedName>
</protein>
<organism evidence="2 3">
    <name type="scientific">Lichenifustis flavocetrariae</name>
    <dbReference type="NCBI Taxonomy" id="2949735"/>
    <lineage>
        <taxon>Bacteria</taxon>
        <taxon>Pseudomonadati</taxon>
        <taxon>Pseudomonadota</taxon>
        <taxon>Alphaproteobacteria</taxon>
        <taxon>Hyphomicrobiales</taxon>
        <taxon>Lichenihabitantaceae</taxon>
        <taxon>Lichenifustis</taxon>
    </lineage>
</organism>
<evidence type="ECO:0000313" key="2">
    <source>
        <dbReference type="EMBL" id="MCW6510174.1"/>
    </source>
</evidence>
<evidence type="ECO:0000259" key="1">
    <source>
        <dbReference type="Pfam" id="PF07287"/>
    </source>
</evidence>